<comment type="caution">
    <text evidence="2">The sequence shown here is derived from an EMBL/GenBank/DDBJ whole genome shotgun (WGS) entry which is preliminary data.</text>
</comment>
<accession>L1NAQ1</accession>
<dbReference type="AlphaFoldDB" id="L1NAQ1"/>
<dbReference type="EMBL" id="AMEQ01000040">
    <property type="protein sequence ID" value="EKY00282.1"/>
    <property type="molecule type" value="Genomic_DNA"/>
</dbReference>
<name>L1NAQ1_9PORP</name>
<dbReference type="STRING" id="1127696.HMPREF9134_01616"/>
<evidence type="ECO:0000313" key="2">
    <source>
        <dbReference type="EMBL" id="EKY00282.1"/>
    </source>
</evidence>
<sequence length="61" mass="6267">MGIKTPLARVSSPTLASLCSQTLARVSLAELGGKEKGYTRESCPRCSPLSLGGTKDLASAT</sequence>
<proteinExistence type="predicted"/>
<evidence type="ECO:0000256" key="1">
    <source>
        <dbReference type="SAM" id="MobiDB-lite"/>
    </source>
</evidence>
<reference evidence="2 3" key="1">
    <citation type="submission" date="2012-05" db="EMBL/GenBank/DDBJ databases">
        <authorList>
            <person name="Weinstock G."/>
            <person name="Sodergren E."/>
            <person name="Lobos E.A."/>
            <person name="Fulton L."/>
            <person name="Fulton R."/>
            <person name="Courtney L."/>
            <person name="Fronick C."/>
            <person name="O'Laughlin M."/>
            <person name="Godfrey J."/>
            <person name="Wilson R.M."/>
            <person name="Miner T."/>
            <person name="Farmer C."/>
            <person name="Delehaunty K."/>
            <person name="Cordes M."/>
            <person name="Minx P."/>
            <person name="Tomlinson C."/>
            <person name="Chen J."/>
            <person name="Wollam A."/>
            <person name="Pepin K.H."/>
            <person name="Bhonagiri V."/>
            <person name="Zhang X."/>
            <person name="Suruliraj S."/>
            <person name="Warren W."/>
            <person name="Mitreva M."/>
            <person name="Mardis E.R."/>
            <person name="Wilson R.K."/>
        </authorList>
    </citation>
    <scope>NUCLEOTIDE SEQUENCE [LARGE SCALE GENOMIC DNA]</scope>
    <source>
        <strain evidence="2 3">F0037</strain>
    </source>
</reference>
<organism evidence="2 3">
    <name type="scientific">Porphyromonas catoniae F0037</name>
    <dbReference type="NCBI Taxonomy" id="1127696"/>
    <lineage>
        <taxon>Bacteria</taxon>
        <taxon>Pseudomonadati</taxon>
        <taxon>Bacteroidota</taxon>
        <taxon>Bacteroidia</taxon>
        <taxon>Bacteroidales</taxon>
        <taxon>Porphyromonadaceae</taxon>
        <taxon>Porphyromonas</taxon>
    </lineage>
</organism>
<dbReference type="Proteomes" id="UP000010408">
    <property type="component" value="Unassembled WGS sequence"/>
</dbReference>
<dbReference type="HOGENOM" id="CLU_2918745_0_0_10"/>
<protein>
    <submittedName>
        <fullName evidence="2">Uncharacterized protein</fullName>
    </submittedName>
</protein>
<gene>
    <name evidence="2" type="ORF">HMPREF9134_01616</name>
</gene>
<feature type="region of interest" description="Disordered" evidence="1">
    <location>
        <begin position="36"/>
        <end position="61"/>
    </location>
</feature>
<evidence type="ECO:0000313" key="3">
    <source>
        <dbReference type="Proteomes" id="UP000010408"/>
    </source>
</evidence>